<dbReference type="Proteomes" id="UP001221217">
    <property type="component" value="Unassembled WGS sequence"/>
</dbReference>
<evidence type="ECO:0000256" key="2">
    <source>
        <dbReference type="ARBA" id="ARBA00010190"/>
    </source>
</evidence>
<dbReference type="AlphaFoldDB" id="A0AAJ1IGY2"/>
<evidence type="ECO:0000259" key="9">
    <source>
        <dbReference type="Pfam" id="PF01259"/>
    </source>
</evidence>
<evidence type="ECO:0000256" key="8">
    <source>
        <dbReference type="HAMAP-Rule" id="MF_00137"/>
    </source>
</evidence>
<accession>A0AAJ1IGY2</accession>
<dbReference type="NCBIfam" id="TIGR02735">
    <property type="entry name" value="purC_vibrio"/>
    <property type="match status" value="1"/>
</dbReference>
<dbReference type="GO" id="GO:0005737">
    <property type="term" value="C:cytoplasm"/>
    <property type="evidence" value="ECO:0007669"/>
    <property type="project" value="TreeGrafter"/>
</dbReference>
<dbReference type="InterPro" id="IPR028923">
    <property type="entry name" value="SAICAR_synt/ADE2_N"/>
</dbReference>
<dbReference type="PANTHER" id="PTHR43700">
    <property type="entry name" value="PHOSPHORIBOSYLAMINOIMIDAZOLE-SUCCINOCARBOXAMIDE SYNTHASE"/>
    <property type="match status" value="1"/>
</dbReference>
<evidence type="ECO:0000256" key="4">
    <source>
        <dbReference type="ARBA" id="ARBA00022741"/>
    </source>
</evidence>
<feature type="domain" description="SAICAR synthetase/ADE2 N-terminal" evidence="9">
    <location>
        <begin position="45"/>
        <end position="291"/>
    </location>
</feature>
<comment type="catalytic activity">
    <reaction evidence="7 8">
        <text>5-amino-1-(5-phospho-D-ribosyl)imidazole-4-carboxylate + L-aspartate + ATP = (2S)-2-[5-amino-1-(5-phospho-beta-D-ribosyl)imidazole-4-carboxamido]succinate + ADP + phosphate + 2 H(+)</text>
        <dbReference type="Rhea" id="RHEA:22628"/>
        <dbReference type="ChEBI" id="CHEBI:15378"/>
        <dbReference type="ChEBI" id="CHEBI:29991"/>
        <dbReference type="ChEBI" id="CHEBI:30616"/>
        <dbReference type="ChEBI" id="CHEBI:43474"/>
        <dbReference type="ChEBI" id="CHEBI:58443"/>
        <dbReference type="ChEBI" id="CHEBI:77657"/>
        <dbReference type="ChEBI" id="CHEBI:456216"/>
        <dbReference type="EC" id="6.3.2.6"/>
    </reaction>
</comment>
<dbReference type="InterPro" id="IPR014106">
    <property type="entry name" value="SAICAR_synthase_Vibrio-typ"/>
</dbReference>
<proteinExistence type="inferred from homology"/>
<dbReference type="Gene3D" id="3.30.200.20">
    <property type="entry name" value="Phosphorylase Kinase, domain 1"/>
    <property type="match status" value="1"/>
</dbReference>
<dbReference type="Pfam" id="PF01259">
    <property type="entry name" value="SAICAR_synt"/>
    <property type="match status" value="1"/>
</dbReference>
<evidence type="ECO:0000256" key="1">
    <source>
        <dbReference type="ARBA" id="ARBA00004672"/>
    </source>
</evidence>
<comment type="pathway">
    <text evidence="1 8">Purine metabolism; IMP biosynthesis via de novo pathway; 5-amino-1-(5-phospho-D-ribosyl)imidazole-4-carboxamide from 5-amino-1-(5-phospho-D-ribosyl)imidazole-4-carboxylate: step 1/2.</text>
</comment>
<evidence type="ECO:0000256" key="7">
    <source>
        <dbReference type="ARBA" id="ARBA00048475"/>
    </source>
</evidence>
<keyword evidence="6 8" id="KW-0067">ATP-binding</keyword>
<evidence type="ECO:0000256" key="5">
    <source>
        <dbReference type="ARBA" id="ARBA00022755"/>
    </source>
</evidence>
<sequence length="362" mass="41039">MALYDKALVKTDNLPIKHTGDIHSGKVRSVYWLTDEDNKSLCSRYGLENEELAVMVISDRISAYECIWQSEGGLKGIPGKGAALNAIAHYWFRRFEEEDLAGNHIVDVPHPLVWLVRKARPVMVEAIARQYITGSMWRGYEKGERDICGIKLPEGLKKNQKLNELLITPSTKGIITGVEGIPEIDDVNITRDQILANLDVFNFRSEEDVSTYEKLLTEGFNLISSELDKIGKVFVDTKFEFGFIGEGADTKMIYIDEIGTPDSSRYWDKNLYEKGEIREDSKEFFREMLQASVPDKDVLLNKSRMDERAALADTFRLKDEQMMEVSRLYVGLAEEITGEKLPLSDSPKTEIVEALAELGLIK</sequence>
<keyword evidence="3 8" id="KW-0436">Ligase</keyword>
<dbReference type="EMBL" id="JAQQAL010000037">
    <property type="protein sequence ID" value="MDC7227994.1"/>
    <property type="molecule type" value="Genomic_DNA"/>
</dbReference>
<dbReference type="PANTHER" id="PTHR43700:SF1">
    <property type="entry name" value="PHOSPHORIBOSYLAMINOIMIDAZOLE-SUCCINOCARBOXAMIDE SYNTHASE"/>
    <property type="match status" value="1"/>
</dbReference>
<comment type="similarity">
    <text evidence="2 8">Belongs to the SAICAR synthetase family.</text>
</comment>
<dbReference type="GO" id="GO:0006189">
    <property type="term" value="P:'de novo' IMP biosynthetic process"/>
    <property type="evidence" value="ECO:0007669"/>
    <property type="project" value="UniProtKB-UniRule"/>
</dbReference>
<comment type="caution">
    <text evidence="10">The sequence shown here is derived from an EMBL/GenBank/DDBJ whole genome shotgun (WGS) entry which is preliminary data.</text>
</comment>
<evidence type="ECO:0000256" key="3">
    <source>
        <dbReference type="ARBA" id="ARBA00022598"/>
    </source>
</evidence>
<gene>
    <name evidence="8 10" type="primary">purC</name>
    <name evidence="10" type="ORF">PQJ61_14620</name>
</gene>
<dbReference type="SUPFAM" id="SSF56104">
    <property type="entry name" value="SAICAR synthase-like"/>
    <property type="match status" value="1"/>
</dbReference>
<dbReference type="EC" id="6.3.2.6" evidence="8"/>
<organism evidence="10 11">
    <name type="scientific">Candidatus Thalassospirochaeta sargassi</name>
    <dbReference type="NCBI Taxonomy" id="3119039"/>
    <lineage>
        <taxon>Bacteria</taxon>
        <taxon>Pseudomonadati</taxon>
        <taxon>Spirochaetota</taxon>
        <taxon>Spirochaetia</taxon>
        <taxon>Spirochaetales</taxon>
        <taxon>Spirochaetaceae</taxon>
        <taxon>Candidatus Thalassospirochaeta</taxon>
    </lineage>
</organism>
<evidence type="ECO:0000313" key="10">
    <source>
        <dbReference type="EMBL" id="MDC7227994.1"/>
    </source>
</evidence>
<evidence type="ECO:0000256" key="6">
    <source>
        <dbReference type="ARBA" id="ARBA00022840"/>
    </source>
</evidence>
<dbReference type="HAMAP" id="MF_00137">
    <property type="entry name" value="SAICAR_synth"/>
    <property type="match status" value="1"/>
</dbReference>
<dbReference type="GO" id="GO:0004639">
    <property type="term" value="F:phosphoribosylaminoimidazolesuccinocarboxamide synthase activity"/>
    <property type="evidence" value="ECO:0007669"/>
    <property type="project" value="UniProtKB-UniRule"/>
</dbReference>
<keyword evidence="4 8" id="KW-0547">Nucleotide-binding</keyword>
<evidence type="ECO:0000313" key="11">
    <source>
        <dbReference type="Proteomes" id="UP001221217"/>
    </source>
</evidence>
<reference evidence="10 11" key="1">
    <citation type="submission" date="2022-12" db="EMBL/GenBank/DDBJ databases">
        <title>Metagenome assembled genome from gulf of manar.</title>
        <authorList>
            <person name="Kohli P."/>
            <person name="Pk S."/>
            <person name="Venkata Ramana C."/>
            <person name="Sasikala C."/>
        </authorList>
    </citation>
    <scope>NUCLEOTIDE SEQUENCE [LARGE SCALE GENOMIC DNA]</scope>
    <source>
        <strain evidence="10">JB008</strain>
    </source>
</reference>
<dbReference type="GO" id="GO:0005524">
    <property type="term" value="F:ATP binding"/>
    <property type="evidence" value="ECO:0007669"/>
    <property type="project" value="UniProtKB-KW"/>
</dbReference>
<dbReference type="CDD" id="cd01414">
    <property type="entry name" value="SAICAR_synt_Sc"/>
    <property type="match status" value="1"/>
</dbReference>
<dbReference type="Gene3D" id="3.30.470.20">
    <property type="entry name" value="ATP-grasp fold, B domain"/>
    <property type="match status" value="1"/>
</dbReference>
<keyword evidence="5 8" id="KW-0658">Purine biosynthesis</keyword>
<protein>
    <recommendedName>
        <fullName evidence="8">Phosphoribosylaminoimidazole-succinocarboxamide synthase</fullName>
        <ecNumber evidence="8">6.3.2.6</ecNumber>
    </recommendedName>
    <alternativeName>
        <fullName evidence="8">SAICAR synthetase</fullName>
    </alternativeName>
</protein>
<name>A0AAJ1IGY2_9SPIO</name>